<dbReference type="EMBL" id="MU252026">
    <property type="protein sequence ID" value="KAG9228190.1"/>
    <property type="molecule type" value="Genomic_DNA"/>
</dbReference>
<reference evidence="2" key="1">
    <citation type="journal article" date="2021" name="IMA Fungus">
        <title>Genomic characterization of three marine fungi, including Emericellopsis atlantica sp. nov. with signatures of a generalist lifestyle and marine biomass degradation.</title>
        <authorList>
            <person name="Hagestad O.C."/>
            <person name="Hou L."/>
            <person name="Andersen J.H."/>
            <person name="Hansen E.H."/>
            <person name="Altermark B."/>
            <person name="Li C."/>
            <person name="Kuhnert E."/>
            <person name="Cox R.J."/>
            <person name="Crous P.W."/>
            <person name="Spatafora J.W."/>
            <person name="Lail K."/>
            <person name="Amirebrahimi M."/>
            <person name="Lipzen A."/>
            <person name="Pangilinan J."/>
            <person name="Andreopoulos W."/>
            <person name="Hayes R.D."/>
            <person name="Ng V."/>
            <person name="Grigoriev I.V."/>
            <person name="Jackson S.A."/>
            <person name="Sutton T.D.S."/>
            <person name="Dobson A.D.W."/>
            <person name="Rama T."/>
        </authorList>
    </citation>
    <scope>NUCLEOTIDE SEQUENCE</scope>
    <source>
        <strain evidence="2">TRa018bII</strain>
    </source>
</reference>
<protein>
    <submittedName>
        <fullName evidence="2">Uncharacterized protein</fullName>
    </submittedName>
</protein>
<feature type="region of interest" description="Disordered" evidence="1">
    <location>
        <begin position="1"/>
        <end position="54"/>
    </location>
</feature>
<organism evidence="2 3">
    <name type="scientific">Amylocarpus encephaloides</name>
    <dbReference type="NCBI Taxonomy" id="45428"/>
    <lineage>
        <taxon>Eukaryota</taxon>
        <taxon>Fungi</taxon>
        <taxon>Dikarya</taxon>
        <taxon>Ascomycota</taxon>
        <taxon>Pezizomycotina</taxon>
        <taxon>Leotiomycetes</taxon>
        <taxon>Helotiales</taxon>
        <taxon>Helotiales incertae sedis</taxon>
        <taxon>Amylocarpus</taxon>
    </lineage>
</organism>
<dbReference type="Proteomes" id="UP000824998">
    <property type="component" value="Unassembled WGS sequence"/>
</dbReference>
<keyword evidence="3" id="KW-1185">Reference proteome</keyword>
<dbReference type="AlphaFoldDB" id="A0A9P7Y6N2"/>
<feature type="compositionally biased region" description="Polar residues" evidence="1">
    <location>
        <begin position="45"/>
        <end position="54"/>
    </location>
</feature>
<gene>
    <name evidence="2" type="ORF">BJ875DRAFT_528127</name>
</gene>
<name>A0A9P7Y6N2_9HELO</name>
<feature type="region of interest" description="Disordered" evidence="1">
    <location>
        <begin position="158"/>
        <end position="183"/>
    </location>
</feature>
<proteinExistence type="predicted"/>
<accession>A0A9P7Y6N2</accession>
<evidence type="ECO:0000313" key="3">
    <source>
        <dbReference type="Proteomes" id="UP000824998"/>
    </source>
</evidence>
<evidence type="ECO:0000256" key="1">
    <source>
        <dbReference type="SAM" id="MobiDB-lite"/>
    </source>
</evidence>
<sequence length="218" mass="23845">MHGPYLVQSSTSRDQVENPNIHPRLTTSADVHSPPKHLHAETSHQSRLGTPTWNLKDNQIRDPWIISGLRCAASNLLWVLPTGSTSLHFCFCFCSALLCSASASASSTSLHRCIAASCPQNTTPHRAPANLNRHRMMVVLQIGLPTQAHSTMAIDSCRPNTKVPGGTGQKEQPGRTIKVNQSHATSRNIGFQRRISRPDAGLPEFRELEDASVVLYGI</sequence>
<evidence type="ECO:0000313" key="2">
    <source>
        <dbReference type="EMBL" id="KAG9228190.1"/>
    </source>
</evidence>
<comment type="caution">
    <text evidence="2">The sequence shown here is derived from an EMBL/GenBank/DDBJ whole genome shotgun (WGS) entry which is preliminary data.</text>
</comment>